<dbReference type="Proteomes" id="UP000031563">
    <property type="component" value="Unassembled WGS sequence"/>
</dbReference>
<dbReference type="STRING" id="1221996.QY95_03302"/>
<evidence type="ECO:0000256" key="6">
    <source>
        <dbReference type="ARBA" id="ARBA00022989"/>
    </source>
</evidence>
<evidence type="ECO:0000256" key="5">
    <source>
        <dbReference type="ARBA" id="ARBA00022692"/>
    </source>
</evidence>
<dbReference type="Pfam" id="PF02028">
    <property type="entry name" value="BCCT"/>
    <property type="match status" value="1"/>
</dbReference>
<dbReference type="AlphaFoldDB" id="A0A0F5HQY2"/>
<keyword evidence="5 8" id="KW-0812">Transmembrane</keyword>
<keyword evidence="4" id="KW-1003">Cell membrane</keyword>
<comment type="similarity">
    <text evidence="2">Belongs to the BCCT transporter (TC 2.A.15) family.</text>
</comment>
<dbReference type="OrthoDB" id="9775735at2"/>
<evidence type="ECO:0000313" key="9">
    <source>
        <dbReference type="EMBL" id="KKB35769.1"/>
    </source>
</evidence>
<evidence type="ECO:0000313" key="10">
    <source>
        <dbReference type="Proteomes" id="UP000031563"/>
    </source>
</evidence>
<evidence type="ECO:0000256" key="7">
    <source>
        <dbReference type="ARBA" id="ARBA00023136"/>
    </source>
</evidence>
<dbReference type="GO" id="GO:0005886">
    <property type="term" value="C:plasma membrane"/>
    <property type="evidence" value="ECO:0007669"/>
    <property type="project" value="UniProtKB-SubCell"/>
</dbReference>
<dbReference type="GO" id="GO:0022857">
    <property type="term" value="F:transmembrane transporter activity"/>
    <property type="evidence" value="ECO:0007669"/>
    <property type="project" value="InterPro"/>
</dbReference>
<dbReference type="InterPro" id="IPR000060">
    <property type="entry name" value="BCCT_transptr"/>
</dbReference>
<protein>
    <submittedName>
        <fullName evidence="9">Glycine betaine transporter OpuD</fullName>
    </submittedName>
</protein>
<evidence type="ECO:0000256" key="4">
    <source>
        <dbReference type="ARBA" id="ARBA00022475"/>
    </source>
</evidence>
<feature type="transmembrane region" description="Helical" evidence="8">
    <location>
        <begin position="145"/>
        <end position="166"/>
    </location>
</feature>
<feature type="transmembrane region" description="Helical" evidence="8">
    <location>
        <begin position="94"/>
        <end position="116"/>
    </location>
</feature>
<proteinExistence type="inferred from homology"/>
<feature type="transmembrane region" description="Helical" evidence="8">
    <location>
        <begin position="17"/>
        <end position="35"/>
    </location>
</feature>
<feature type="transmembrane region" description="Helical" evidence="8">
    <location>
        <begin position="55"/>
        <end position="74"/>
    </location>
</feature>
<accession>A0A0F5HQY2</accession>
<sequence length="241" mass="26309">MKNNDGHQASSSKKPGIVFYISIAIVGIFVIWGAVKPVHFNEIMTAGLNWMTAHLSWFYIMATAVFVGFSLYLAFSGSRKVKLGSPDSEPDYSLFSWIGMLFAAGMGVGLVFWGVAEPISHYVSPPPGIEAETNAAAQAALKYAVFHWAVQPWAIYATVGLALAYFKFRKQKPGLISHAFYPLIGENVNGPIGKVLNLPRLKSRDSIALSGSKTLRLVVVEFLLHQDLPGCSQGLLSLHYC</sequence>
<evidence type="ECO:0000256" key="1">
    <source>
        <dbReference type="ARBA" id="ARBA00004651"/>
    </source>
</evidence>
<reference evidence="9" key="1">
    <citation type="submission" date="2015-02" db="EMBL/GenBank/DDBJ databases">
        <title>Genome Assembly of Bacillaceae bacterium MTCC 8252.</title>
        <authorList>
            <person name="Verma A."/>
            <person name="Khatri I."/>
            <person name="Mual P."/>
            <person name="Subramanian S."/>
            <person name="Krishnamurthi S."/>
        </authorList>
    </citation>
    <scope>NUCLEOTIDE SEQUENCE [LARGE SCALE GENOMIC DNA]</scope>
    <source>
        <strain evidence="9">MTCC 8252</strain>
    </source>
</reference>
<dbReference type="EMBL" id="JWIR02000069">
    <property type="protein sequence ID" value="KKB35769.1"/>
    <property type="molecule type" value="Genomic_DNA"/>
</dbReference>
<comment type="subcellular location">
    <subcellularLocation>
        <location evidence="1">Cell membrane</location>
        <topology evidence="1">Multi-pass membrane protein</topology>
    </subcellularLocation>
</comment>
<keyword evidence="10" id="KW-1185">Reference proteome</keyword>
<gene>
    <name evidence="9" type="ORF">QY95_03302</name>
</gene>
<name>A0A0F5HQY2_BACTR</name>
<organism evidence="9 10">
    <name type="scientific">Bacillus thermotolerans</name>
    <name type="common">Quasibacillus thermotolerans</name>
    <dbReference type="NCBI Taxonomy" id="1221996"/>
    <lineage>
        <taxon>Bacteria</taxon>
        <taxon>Bacillati</taxon>
        <taxon>Bacillota</taxon>
        <taxon>Bacilli</taxon>
        <taxon>Bacillales</taxon>
        <taxon>Bacillaceae</taxon>
        <taxon>Bacillus</taxon>
    </lineage>
</organism>
<keyword evidence="3" id="KW-0813">Transport</keyword>
<dbReference type="RefSeq" id="WP_052725933.1">
    <property type="nucleotide sequence ID" value="NZ_JWIR02000069.1"/>
</dbReference>
<keyword evidence="7 8" id="KW-0472">Membrane</keyword>
<dbReference type="PANTHER" id="PTHR30047:SF7">
    <property type="entry name" value="HIGH-AFFINITY CHOLINE TRANSPORT PROTEIN"/>
    <property type="match status" value="1"/>
</dbReference>
<keyword evidence="6 8" id="KW-1133">Transmembrane helix</keyword>
<evidence type="ECO:0000256" key="2">
    <source>
        <dbReference type="ARBA" id="ARBA00005658"/>
    </source>
</evidence>
<dbReference type="PANTHER" id="PTHR30047">
    <property type="entry name" value="HIGH-AFFINITY CHOLINE TRANSPORT PROTEIN-RELATED"/>
    <property type="match status" value="1"/>
</dbReference>
<comment type="caution">
    <text evidence="9">The sequence shown here is derived from an EMBL/GenBank/DDBJ whole genome shotgun (WGS) entry which is preliminary data.</text>
</comment>
<evidence type="ECO:0000256" key="3">
    <source>
        <dbReference type="ARBA" id="ARBA00022448"/>
    </source>
</evidence>
<evidence type="ECO:0000256" key="8">
    <source>
        <dbReference type="SAM" id="Phobius"/>
    </source>
</evidence>